<feature type="region of interest" description="Disordered" evidence="1">
    <location>
        <begin position="1"/>
        <end position="48"/>
    </location>
</feature>
<proteinExistence type="predicted"/>
<protein>
    <submittedName>
        <fullName evidence="2">Uncharacterized protein</fullName>
    </submittedName>
</protein>
<accession>A0A1A7X4I7</accession>
<feature type="non-terminal residue" evidence="2">
    <location>
        <position position="1"/>
    </location>
</feature>
<reference evidence="2" key="2">
    <citation type="submission" date="2016-06" db="EMBL/GenBank/DDBJ databases">
        <title>The genome of a short-lived fish provides insights into sex chromosome evolution and the genetic control of aging.</title>
        <authorList>
            <person name="Reichwald K."/>
            <person name="Felder M."/>
            <person name="Petzold A."/>
            <person name="Koch P."/>
            <person name="Groth M."/>
            <person name="Platzer M."/>
        </authorList>
    </citation>
    <scope>NUCLEOTIDE SEQUENCE</scope>
    <source>
        <tissue evidence="2">Brain</tissue>
    </source>
</reference>
<reference evidence="2" key="1">
    <citation type="submission" date="2016-05" db="EMBL/GenBank/DDBJ databases">
        <authorList>
            <person name="Lavstsen T."/>
            <person name="Jespersen J.S."/>
        </authorList>
    </citation>
    <scope>NUCLEOTIDE SEQUENCE</scope>
    <source>
        <tissue evidence="2">Brain</tissue>
    </source>
</reference>
<dbReference type="AlphaFoldDB" id="A0A1A7X4I7"/>
<sequence length="124" mass="14024">PSVPPSPLPVPSVPPSPLPVPSVPPSPLLTPIREDHPPCGRRSGGRRRCFGSQTHMVLSELQMADDRLMDRQMDRLESIFREQMQFMLQDSAEARLHEFNIAEQYFEHMDALIAVLGQIAQRLE</sequence>
<gene>
    <name evidence="2" type="primary">Nfu_g_1_008019</name>
</gene>
<feature type="compositionally biased region" description="Pro residues" evidence="1">
    <location>
        <begin position="1"/>
        <end position="28"/>
    </location>
</feature>
<name>A0A1A7X4I7_9TELE</name>
<feature type="non-terminal residue" evidence="2">
    <location>
        <position position="124"/>
    </location>
</feature>
<organism evidence="2">
    <name type="scientific">Iconisemion striatum</name>
    <dbReference type="NCBI Taxonomy" id="60296"/>
    <lineage>
        <taxon>Eukaryota</taxon>
        <taxon>Metazoa</taxon>
        <taxon>Chordata</taxon>
        <taxon>Craniata</taxon>
        <taxon>Vertebrata</taxon>
        <taxon>Euteleostomi</taxon>
        <taxon>Actinopterygii</taxon>
        <taxon>Neopterygii</taxon>
        <taxon>Teleostei</taxon>
        <taxon>Neoteleostei</taxon>
        <taxon>Acanthomorphata</taxon>
        <taxon>Ovalentaria</taxon>
        <taxon>Atherinomorphae</taxon>
        <taxon>Cyprinodontiformes</taxon>
        <taxon>Nothobranchiidae</taxon>
        <taxon>Iconisemion</taxon>
    </lineage>
</organism>
<evidence type="ECO:0000313" key="2">
    <source>
        <dbReference type="EMBL" id="SBP12724.1"/>
    </source>
</evidence>
<dbReference type="EMBL" id="HADW01011324">
    <property type="protein sequence ID" value="SBP12724.1"/>
    <property type="molecule type" value="Transcribed_RNA"/>
</dbReference>
<evidence type="ECO:0000256" key="1">
    <source>
        <dbReference type="SAM" id="MobiDB-lite"/>
    </source>
</evidence>